<dbReference type="PANTHER" id="PTHR43086:SF2">
    <property type="entry name" value="HYDROXYSTEROID DEHYDROGENASE-LIKE PROTEIN 1"/>
    <property type="match status" value="1"/>
</dbReference>
<evidence type="ECO:0000256" key="1">
    <source>
        <dbReference type="ARBA" id="ARBA00022857"/>
    </source>
</evidence>
<dbReference type="Gene3D" id="3.40.50.720">
    <property type="entry name" value="NAD(P)-binding Rossmann-like Domain"/>
    <property type="match status" value="1"/>
</dbReference>
<dbReference type="PRINTS" id="PR00081">
    <property type="entry name" value="GDHRDH"/>
</dbReference>
<dbReference type="SUPFAM" id="SSF51735">
    <property type="entry name" value="NAD(P)-binding Rossmann-fold domains"/>
    <property type="match status" value="1"/>
</dbReference>
<gene>
    <name evidence="4" type="ORF">SUNI508_06067</name>
</gene>
<protein>
    <submittedName>
        <fullName evidence="4">3-ketoacyl-CoA reductase</fullName>
    </submittedName>
</protein>
<proteinExistence type="predicted"/>
<dbReference type="EMBL" id="JARVKF010000201">
    <property type="protein sequence ID" value="KAK9421219.1"/>
    <property type="molecule type" value="Genomic_DNA"/>
</dbReference>
<keyword evidence="3" id="KW-0472">Membrane</keyword>
<keyword evidence="2" id="KW-0560">Oxidoreductase</keyword>
<keyword evidence="3" id="KW-1133">Transmembrane helix</keyword>
<evidence type="ECO:0000256" key="2">
    <source>
        <dbReference type="ARBA" id="ARBA00023002"/>
    </source>
</evidence>
<feature type="transmembrane region" description="Helical" evidence="3">
    <location>
        <begin position="12"/>
        <end position="35"/>
    </location>
</feature>
<name>A0ABR2V2S9_9PEZI</name>
<keyword evidence="5" id="KW-1185">Reference proteome</keyword>
<sequence>MAWQELSTNIIQFVGTIALAYTCYWLLWHILFYLLPNLSLDRWRHHQQKSWALVAGSSAGISLGAAQELAIKGFNVVLLGHLRDELAEARSLILAESPRTEVEIVVLDATSASSKETEQALRPLSSLPLTVLVNNVGGFPIKPPQIRNLVDYTGEELDRSLNINAHFLSQVTRILLPQICIVPYSGCKGIIVSFSKALSKEMRAARLLVDVLAIVPGNLQSRSHVVGLMPGTPTARAYAKIVLDRAPRAVSWGRVEVIPFWPHAVQILFVESLSR</sequence>
<reference evidence="4 5" key="1">
    <citation type="journal article" date="2024" name="J. Plant Pathol.">
        <title>Sequence and assembly of the genome of Seiridium unicorne, isolate CBS 538.82, causal agent of cypress canker disease.</title>
        <authorList>
            <person name="Scali E."/>
            <person name="Rocca G.D."/>
            <person name="Danti R."/>
            <person name="Garbelotto M."/>
            <person name="Barberini S."/>
            <person name="Baroncelli R."/>
            <person name="Emiliani G."/>
        </authorList>
    </citation>
    <scope>NUCLEOTIDE SEQUENCE [LARGE SCALE GENOMIC DNA]</scope>
    <source>
        <strain evidence="4 5">BM-138-508</strain>
    </source>
</reference>
<dbReference type="Proteomes" id="UP001408356">
    <property type="component" value="Unassembled WGS sequence"/>
</dbReference>
<dbReference type="InterPro" id="IPR002347">
    <property type="entry name" value="SDR_fam"/>
</dbReference>
<accession>A0ABR2V2S9</accession>
<organism evidence="4 5">
    <name type="scientific">Seiridium unicorne</name>
    <dbReference type="NCBI Taxonomy" id="138068"/>
    <lineage>
        <taxon>Eukaryota</taxon>
        <taxon>Fungi</taxon>
        <taxon>Dikarya</taxon>
        <taxon>Ascomycota</taxon>
        <taxon>Pezizomycotina</taxon>
        <taxon>Sordariomycetes</taxon>
        <taxon>Xylariomycetidae</taxon>
        <taxon>Amphisphaeriales</taxon>
        <taxon>Sporocadaceae</taxon>
        <taxon>Seiridium</taxon>
    </lineage>
</organism>
<dbReference type="Pfam" id="PF00106">
    <property type="entry name" value="adh_short"/>
    <property type="match status" value="1"/>
</dbReference>
<evidence type="ECO:0000313" key="4">
    <source>
        <dbReference type="EMBL" id="KAK9421219.1"/>
    </source>
</evidence>
<keyword evidence="1" id="KW-0521">NADP</keyword>
<comment type="caution">
    <text evidence="4">The sequence shown here is derived from an EMBL/GenBank/DDBJ whole genome shotgun (WGS) entry which is preliminary data.</text>
</comment>
<evidence type="ECO:0000256" key="3">
    <source>
        <dbReference type="SAM" id="Phobius"/>
    </source>
</evidence>
<evidence type="ECO:0000313" key="5">
    <source>
        <dbReference type="Proteomes" id="UP001408356"/>
    </source>
</evidence>
<keyword evidence="3" id="KW-0812">Transmembrane</keyword>
<dbReference type="PANTHER" id="PTHR43086">
    <property type="entry name" value="VERY-LONG-CHAIN 3-OXOOACYL-COA REDUCTASE"/>
    <property type="match status" value="1"/>
</dbReference>
<dbReference type="InterPro" id="IPR036291">
    <property type="entry name" value="NAD(P)-bd_dom_sf"/>
</dbReference>